<sequence>MLFRLLAAAALSVACLCVNAHEHDGATNQAKSLIVSQAWSRAMPASAPTGAAYFIIDNHSGKSDRLTSVYAVVADKTELHSHMHVNGLMRMQHVESVDILANDQVQFEPGGYHVMMFGLKQPLVAGESFSLTLEFEHAGEITTEVKIMDAAPGPHSSMR</sequence>
<dbReference type="Gene3D" id="2.60.40.1890">
    <property type="entry name" value="PCu(A)C copper chaperone"/>
    <property type="match status" value="1"/>
</dbReference>
<dbReference type="PROSITE" id="PS51257">
    <property type="entry name" value="PROKAR_LIPOPROTEIN"/>
    <property type="match status" value="1"/>
</dbReference>
<dbReference type="InterPro" id="IPR058248">
    <property type="entry name" value="Lxx211020-like"/>
</dbReference>
<evidence type="ECO:0000313" key="3">
    <source>
        <dbReference type="Proteomes" id="UP000549250"/>
    </source>
</evidence>
<comment type="caution">
    <text evidence="2">The sequence shown here is derived from an EMBL/GenBank/DDBJ whole genome shotgun (WGS) entry which is preliminary data.</text>
</comment>
<proteinExistence type="predicted"/>
<feature type="signal peptide" evidence="1">
    <location>
        <begin position="1"/>
        <end position="20"/>
    </location>
</feature>
<feature type="chain" id="PRO_5032727914" description="Copper chaperone PCu(A)C" evidence="1">
    <location>
        <begin position="21"/>
        <end position="159"/>
    </location>
</feature>
<evidence type="ECO:0000313" key="2">
    <source>
        <dbReference type="EMBL" id="MBB3104022.1"/>
    </source>
</evidence>
<dbReference type="Pfam" id="PF04314">
    <property type="entry name" value="PCuAC"/>
    <property type="match status" value="1"/>
</dbReference>
<dbReference type="SUPFAM" id="SSF110087">
    <property type="entry name" value="DR1885-like metal-binding protein"/>
    <property type="match status" value="1"/>
</dbReference>
<dbReference type="EMBL" id="JACHXI010000011">
    <property type="protein sequence ID" value="MBB3104022.1"/>
    <property type="molecule type" value="Genomic_DNA"/>
</dbReference>
<gene>
    <name evidence="2" type="ORF">FHR87_002432</name>
</gene>
<evidence type="ECO:0000256" key="1">
    <source>
        <dbReference type="SAM" id="SignalP"/>
    </source>
</evidence>
<organism evidence="2 3">
    <name type="scientific">Azomonas macrocytogenes</name>
    <name type="common">Azotobacter macrocytogenes</name>
    <dbReference type="NCBI Taxonomy" id="69962"/>
    <lineage>
        <taxon>Bacteria</taxon>
        <taxon>Pseudomonadati</taxon>
        <taxon>Pseudomonadota</taxon>
        <taxon>Gammaproteobacteria</taxon>
        <taxon>Pseudomonadales</taxon>
        <taxon>Pseudomonadaceae</taxon>
        <taxon>Azomonas</taxon>
    </lineage>
</organism>
<accession>A0A839T3P4</accession>
<evidence type="ECO:0008006" key="4">
    <source>
        <dbReference type="Google" id="ProtNLM"/>
    </source>
</evidence>
<dbReference type="PANTHER" id="PTHR36302:SF1">
    <property type="entry name" value="COPPER CHAPERONE PCU(A)C"/>
    <property type="match status" value="1"/>
</dbReference>
<keyword evidence="3" id="KW-1185">Reference proteome</keyword>
<dbReference type="InterPro" id="IPR036182">
    <property type="entry name" value="PCuAC_sf"/>
</dbReference>
<keyword evidence="1" id="KW-0732">Signal</keyword>
<dbReference type="Proteomes" id="UP000549250">
    <property type="component" value="Unassembled WGS sequence"/>
</dbReference>
<protein>
    <recommendedName>
        <fullName evidence="4">Copper chaperone PCu(A)C</fullName>
    </recommendedName>
</protein>
<dbReference type="PANTHER" id="PTHR36302">
    <property type="entry name" value="BLR7088 PROTEIN"/>
    <property type="match status" value="1"/>
</dbReference>
<dbReference type="RefSeq" id="WP_183166925.1">
    <property type="nucleotide sequence ID" value="NZ_JACHXI010000011.1"/>
</dbReference>
<dbReference type="InterPro" id="IPR007410">
    <property type="entry name" value="LpqE-like"/>
</dbReference>
<reference evidence="2 3" key="1">
    <citation type="submission" date="2020-08" db="EMBL/GenBank/DDBJ databases">
        <title>Genomic Encyclopedia of Type Strains, Phase III (KMG-III): the genomes of soil and plant-associated and newly described type strains.</title>
        <authorList>
            <person name="Whitman W."/>
        </authorList>
    </citation>
    <scope>NUCLEOTIDE SEQUENCE [LARGE SCALE GENOMIC DNA]</scope>
    <source>
        <strain evidence="2 3">CECT 4462</strain>
    </source>
</reference>
<name>A0A839T3P4_AZOMA</name>
<dbReference type="AlphaFoldDB" id="A0A839T3P4"/>